<proteinExistence type="predicted"/>
<dbReference type="Gramene" id="rna10885">
    <property type="protein sequence ID" value="RHN74772.1"/>
    <property type="gene ID" value="gene10885"/>
</dbReference>
<dbReference type="AlphaFoldDB" id="A0A396JBU9"/>
<accession>A0A396JBU9</accession>
<reference evidence="1" key="1">
    <citation type="journal article" date="2018" name="Nat. Plants">
        <title>Whole-genome landscape of Medicago truncatula symbiotic genes.</title>
        <authorList>
            <person name="Pecrix Y."/>
            <person name="Gamas P."/>
            <person name="Carrere S."/>
        </authorList>
    </citation>
    <scope>NUCLEOTIDE SEQUENCE</scope>
    <source>
        <tissue evidence="1">Leaves</tissue>
    </source>
</reference>
<sequence length="71" mass="8363">MFGIHLLRRRVMSQCHSRVTLKSYKHDLQACRAFKIYSLCKENKHALFCIASCHIDHLCLNQSTWCNKDIP</sequence>
<gene>
    <name evidence="1" type="ORF">MtrunA17_Chr2g0313951</name>
</gene>
<comment type="caution">
    <text evidence="1">The sequence shown here is derived from an EMBL/GenBank/DDBJ whole genome shotgun (WGS) entry which is preliminary data.</text>
</comment>
<dbReference type="EMBL" id="PSQE01000002">
    <property type="protein sequence ID" value="RHN74772.1"/>
    <property type="molecule type" value="Genomic_DNA"/>
</dbReference>
<protein>
    <submittedName>
        <fullName evidence="1">Uncharacterized protein</fullName>
    </submittedName>
</protein>
<name>A0A396JBU9_MEDTR</name>
<evidence type="ECO:0000313" key="1">
    <source>
        <dbReference type="EMBL" id="RHN74772.1"/>
    </source>
</evidence>
<organism evidence="1">
    <name type="scientific">Medicago truncatula</name>
    <name type="common">Barrel medic</name>
    <name type="synonym">Medicago tribuloides</name>
    <dbReference type="NCBI Taxonomy" id="3880"/>
    <lineage>
        <taxon>Eukaryota</taxon>
        <taxon>Viridiplantae</taxon>
        <taxon>Streptophyta</taxon>
        <taxon>Embryophyta</taxon>
        <taxon>Tracheophyta</taxon>
        <taxon>Spermatophyta</taxon>
        <taxon>Magnoliopsida</taxon>
        <taxon>eudicotyledons</taxon>
        <taxon>Gunneridae</taxon>
        <taxon>Pentapetalae</taxon>
        <taxon>rosids</taxon>
        <taxon>fabids</taxon>
        <taxon>Fabales</taxon>
        <taxon>Fabaceae</taxon>
        <taxon>Papilionoideae</taxon>
        <taxon>50 kb inversion clade</taxon>
        <taxon>NPAAA clade</taxon>
        <taxon>Hologalegina</taxon>
        <taxon>IRL clade</taxon>
        <taxon>Trifolieae</taxon>
        <taxon>Medicago</taxon>
    </lineage>
</organism>
<dbReference type="Proteomes" id="UP000265566">
    <property type="component" value="Chromosome 2"/>
</dbReference>